<dbReference type="Gene3D" id="2.40.160.60">
    <property type="entry name" value="Outer membrane protein transport protein (OMPP1/FadL/TodX)"/>
    <property type="match status" value="1"/>
</dbReference>
<comment type="caution">
    <text evidence="2">The sequence shown here is derived from an EMBL/GenBank/DDBJ whole genome shotgun (WGS) entry which is preliminary data.</text>
</comment>
<protein>
    <submittedName>
        <fullName evidence="2">PorV/PorQ family protein</fullName>
    </submittedName>
</protein>
<sequence>MKMKTIRKKILAAVMALIPAAVSAQETSSAMSFIDNAMSPRMSAMGGVSAALEADAYAQFGNIAGMAFSKGTFTAGISYEGWQPSAAGVNTGILGAAYRINDRFSVTLGASASFNRPYDITDEYGISSGQFTPKDWRAGAGVSFLVTESFSAGLGLNYASSSTAPGSDPLYTAFASLQFMYRIRNFSVSLAGNNLGIPVTSVSGEKFNIPMNGELAVSYSNVWGKHGLSAAVDGRMYFGSGIAAGCSIGTEYEFAGLAAVRAGYHFGAESDGLPSFASVGAGLNVFGVSIDAAYIVAAGSSPMKNTFSVGIGYEF</sequence>
<feature type="signal peptide" evidence="1">
    <location>
        <begin position="1"/>
        <end position="24"/>
    </location>
</feature>
<gene>
    <name evidence="2" type="ORF">IAC07_02375</name>
</gene>
<proteinExistence type="predicted"/>
<reference evidence="2" key="2">
    <citation type="journal article" date="2021" name="PeerJ">
        <title>Extensive microbial diversity within the chicken gut microbiome revealed by metagenomics and culture.</title>
        <authorList>
            <person name="Gilroy R."/>
            <person name="Ravi A."/>
            <person name="Getino M."/>
            <person name="Pursley I."/>
            <person name="Horton D.L."/>
            <person name="Alikhan N.F."/>
            <person name="Baker D."/>
            <person name="Gharbi K."/>
            <person name="Hall N."/>
            <person name="Watson M."/>
            <person name="Adriaenssens E.M."/>
            <person name="Foster-Nyarko E."/>
            <person name="Jarju S."/>
            <person name="Secka A."/>
            <person name="Antonio M."/>
            <person name="Oren A."/>
            <person name="Chaudhuri R.R."/>
            <person name="La Ragione R."/>
            <person name="Hildebrand F."/>
            <person name="Pallen M.J."/>
        </authorList>
    </citation>
    <scope>NUCLEOTIDE SEQUENCE</scope>
    <source>
        <strain evidence="2">F1-3629</strain>
    </source>
</reference>
<organism evidence="2 3">
    <name type="scientific">Candidatus Cryptobacteroides gallistercoris</name>
    <dbReference type="NCBI Taxonomy" id="2840765"/>
    <lineage>
        <taxon>Bacteria</taxon>
        <taxon>Pseudomonadati</taxon>
        <taxon>Bacteroidota</taxon>
        <taxon>Bacteroidia</taxon>
        <taxon>Bacteroidales</taxon>
        <taxon>Candidatus Cryptobacteroides</taxon>
    </lineage>
</organism>
<dbReference type="Proteomes" id="UP000771749">
    <property type="component" value="Unassembled WGS sequence"/>
</dbReference>
<name>A0A940DNE4_9BACT</name>
<evidence type="ECO:0000256" key="1">
    <source>
        <dbReference type="SAM" id="SignalP"/>
    </source>
</evidence>
<dbReference type="NCBIfam" id="NF033709">
    <property type="entry name" value="PorV_fam"/>
    <property type="match status" value="1"/>
</dbReference>
<dbReference type="EMBL" id="JADIMJ010000039">
    <property type="protein sequence ID" value="MBO8453555.1"/>
    <property type="molecule type" value="Genomic_DNA"/>
</dbReference>
<dbReference type="AlphaFoldDB" id="A0A940DNE4"/>
<keyword evidence="1" id="KW-0732">Signal</keyword>
<reference evidence="2" key="1">
    <citation type="submission" date="2020-10" db="EMBL/GenBank/DDBJ databases">
        <authorList>
            <person name="Gilroy R."/>
        </authorList>
    </citation>
    <scope>NUCLEOTIDE SEQUENCE</scope>
    <source>
        <strain evidence="2">F1-3629</strain>
    </source>
</reference>
<evidence type="ECO:0000313" key="2">
    <source>
        <dbReference type="EMBL" id="MBO8453555.1"/>
    </source>
</evidence>
<accession>A0A940DNE4</accession>
<feature type="chain" id="PRO_5037061068" evidence="1">
    <location>
        <begin position="25"/>
        <end position="315"/>
    </location>
</feature>
<evidence type="ECO:0000313" key="3">
    <source>
        <dbReference type="Proteomes" id="UP000771749"/>
    </source>
</evidence>
<dbReference type="SUPFAM" id="SSF56935">
    <property type="entry name" value="Porins"/>
    <property type="match status" value="1"/>
</dbReference>